<dbReference type="SMART" id="SM00507">
    <property type="entry name" value="HNHc"/>
    <property type="match status" value="1"/>
</dbReference>
<dbReference type="Proteomes" id="UP000659223">
    <property type="component" value="Unassembled WGS sequence"/>
</dbReference>
<dbReference type="Gene3D" id="1.10.30.50">
    <property type="match status" value="1"/>
</dbReference>
<keyword evidence="3" id="KW-1185">Reference proteome</keyword>
<name>A0ABQ2Y836_9ACTN</name>
<protein>
    <recommendedName>
        <fullName evidence="1">HNH nuclease domain-containing protein</fullName>
    </recommendedName>
</protein>
<gene>
    <name evidence="2" type="ORF">GCM10010324_15520</name>
</gene>
<dbReference type="InterPro" id="IPR003615">
    <property type="entry name" value="HNH_nuc"/>
</dbReference>
<sequence length="173" mass="19932">MRLCGKDCGRPTPKDSDRYCRECRNAYNREWRKANPAKRSTYHRKWRNRQTLLDRCHKCTRPICEFSTDRCLIHYLARRARKALGAETVAGAKALIAAFERQEGLCPYTGRKLTYGTAEIDHVHPRSKGGREALTADNIEWVHPDVNRAKSGMSREEFIALCRDIAVRLGPRS</sequence>
<dbReference type="EMBL" id="BMUT01000002">
    <property type="protein sequence ID" value="GGX71289.1"/>
    <property type="molecule type" value="Genomic_DNA"/>
</dbReference>
<evidence type="ECO:0000259" key="1">
    <source>
        <dbReference type="SMART" id="SM00507"/>
    </source>
</evidence>
<feature type="domain" description="HNH nuclease" evidence="1">
    <location>
        <begin position="93"/>
        <end position="148"/>
    </location>
</feature>
<organism evidence="2 3">
    <name type="scientific">Streptomyces hiroshimensis</name>
    <dbReference type="NCBI Taxonomy" id="66424"/>
    <lineage>
        <taxon>Bacteria</taxon>
        <taxon>Bacillati</taxon>
        <taxon>Actinomycetota</taxon>
        <taxon>Actinomycetes</taxon>
        <taxon>Kitasatosporales</taxon>
        <taxon>Streptomycetaceae</taxon>
        <taxon>Streptomyces</taxon>
    </lineage>
</organism>
<reference evidence="3" key="1">
    <citation type="journal article" date="2019" name="Int. J. Syst. Evol. Microbiol.">
        <title>The Global Catalogue of Microorganisms (GCM) 10K type strain sequencing project: providing services to taxonomists for standard genome sequencing and annotation.</title>
        <authorList>
            <consortium name="The Broad Institute Genomics Platform"/>
            <consortium name="The Broad Institute Genome Sequencing Center for Infectious Disease"/>
            <person name="Wu L."/>
            <person name="Ma J."/>
        </authorList>
    </citation>
    <scope>NUCLEOTIDE SEQUENCE [LARGE SCALE GENOMIC DNA]</scope>
    <source>
        <strain evidence="3">JCM 4586</strain>
    </source>
</reference>
<proteinExistence type="predicted"/>
<evidence type="ECO:0000313" key="2">
    <source>
        <dbReference type="EMBL" id="GGX71289.1"/>
    </source>
</evidence>
<dbReference type="CDD" id="cd00085">
    <property type="entry name" value="HNHc"/>
    <property type="match status" value="1"/>
</dbReference>
<accession>A0ABQ2Y836</accession>
<comment type="caution">
    <text evidence="2">The sequence shown here is derived from an EMBL/GenBank/DDBJ whole genome shotgun (WGS) entry which is preliminary data.</text>
</comment>
<evidence type="ECO:0000313" key="3">
    <source>
        <dbReference type="Proteomes" id="UP000659223"/>
    </source>
</evidence>